<comment type="caution">
    <text evidence="2">The sequence shown here is derived from an EMBL/GenBank/DDBJ whole genome shotgun (WGS) entry which is preliminary data.</text>
</comment>
<feature type="region of interest" description="Disordered" evidence="1">
    <location>
        <begin position="1"/>
        <end position="20"/>
    </location>
</feature>
<accession>A0ABP8EJ63</accession>
<protein>
    <submittedName>
        <fullName evidence="2">Uncharacterized protein</fullName>
    </submittedName>
</protein>
<sequence>MSGVGDRDRPTGRPRLSGASLIVRDEYPDAASFDLSEEAEGNKLYYLLHGRDRRRVHLADQEHRQQDRHQENG</sequence>
<dbReference type="EMBL" id="BAABAZ010000005">
    <property type="protein sequence ID" value="GAA4283987.1"/>
    <property type="molecule type" value="Genomic_DNA"/>
</dbReference>
<gene>
    <name evidence="2" type="ORF">GCM10022261_15180</name>
</gene>
<dbReference type="Proteomes" id="UP001501586">
    <property type="component" value="Unassembled WGS sequence"/>
</dbReference>
<evidence type="ECO:0000256" key="1">
    <source>
        <dbReference type="SAM" id="MobiDB-lite"/>
    </source>
</evidence>
<organism evidence="2 3">
    <name type="scientific">Brevibacterium daeguense</name>
    <dbReference type="NCBI Taxonomy" id="909936"/>
    <lineage>
        <taxon>Bacteria</taxon>
        <taxon>Bacillati</taxon>
        <taxon>Actinomycetota</taxon>
        <taxon>Actinomycetes</taxon>
        <taxon>Micrococcales</taxon>
        <taxon>Brevibacteriaceae</taxon>
        <taxon>Brevibacterium</taxon>
    </lineage>
</organism>
<reference evidence="3" key="1">
    <citation type="journal article" date="2019" name="Int. J. Syst. Evol. Microbiol.">
        <title>The Global Catalogue of Microorganisms (GCM) 10K type strain sequencing project: providing services to taxonomists for standard genome sequencing and annotation.</title>
        <authorList>
            <consortium name="The Broad Institute Genomics Platform"/>
            <consortium name="The Broad Institute Genome Sequencing Center for Infectious Disease"/>
            <person name="Wu L."/>
            <person name="Ma J."/>
        </authorList>
    </citation>
    <scope>NUCLEOTIDE SEQUENCE [LARGE SCALE GENOMIC DNA]</scope>
    <source>
        <strain evidence="3">JCM 17458</strain>
    </source>
</reference>
<name>A0ABP8EJ63_9MICO</name>
<feature type="compositionally biased region" description="Basic and acidic residues" evidence="1">
    <location>
        <begin position="1"/>
        <end position="11"/>
    </location>
</feature>
<evidence type="ECO:0000313" key="3">
    <source>
        <dbReference type="Proteomes" id="UP001501586"/>
    </source>
</evidence>
<keyword evidence="3" id="KW-1185">Reference proteome</keyword>
<evidence type="ECO:0000313" key="2">
    <source>
        <dbReference type="EMBL" id="GAA4283987.1"/>
    </source>
</evidence>
<proteinExistence type="predicted"/>